<dbReference type="EMBL" id="MKVH01000019">
    <property type="protein sequence ID" value="OJX58252.1"/>
    <property type="molecule type" value="Genomic_DNA"/>
</dbReference>
<name>A0A1M3L0D4_9BACT</name>
<dbReference type="CDD" id="cd00293">
    <property type="entry name" value="USP-like"/>
    <property type="match status" value="1"/>
</dbReference>
<comment type="subcellular location">
    <subcellularLocation>
        <location evidence="2">Cytoplasm</location>
    </subcellularLocation>
</comment>
<dbReference type="PANTHER" id="PTHR46268">
    <property type="entry name" value="STRESS RESPONSE PROTEIN NHAX"/>
    <property type="match status" value="1"/>
</dbReference>
<feature type="domain" description="UspA" evidence="3">
    <location>
        <begin position="7"/>
        <end position="145"/>
    </location>
</feature>
<keyword evidence="2" id="KW-0963">Cytoplasm</keyword>
<evidence type="ECO:0000256" key="1">
    <source>
        <dbReference type="ARBA" id="ARBA00008791"/>
    </source>
</evidence>
<dbReference type="GO" id="GO:0005737">
    <property type="term" value="C:cytoplasm"/>
    <property type="evidence" value="ECO:0007669"/>
    <property type="project" value="UniProtKB-SubCell"/>
</dbReference>
<dbReference type="PANTHER" id="PTHR46268:SF22">
    <property type="entry name" value="SENSOR PROTEIN KDPD-RELATED"/>
    <property type="match status" value="1"/>
</dbReference>
<dbReference type="InterPro" id="IPR006016">
    <property type="entry name" value="UspA"/>
</dbReference>
<dbReference type="InterPro" id="IPR006015">
    <property type="entry name" value="Universal_stress_UspA"/>
</dbReference>
<dbReference type="STRING" id="1895771.BGO89_03210"/>
<accession>A0A1M3L0D4</accession>
<dbReference type="Pfam" id="PF00582">
    <property type="entry name" value="Usp"/>
    <property type="match status" value="1"/>
</dbReference>
<evidence type="ECO:0000256" key="2">
    <source>
        <dbReference type="PIRNR" id="PIRNR006276"/>
    </source>
</evidence>
<gene>
    <name evidence="4" type="ORF">BGO89_03210</name>
</gene>
<dbReference type="Gene3D" id="3.40.50.620">
    <property type="entry name" value="HUPs"/>
    <property type="match status" value="1"/>
</dbReference>
<dbReference type="AlphaFoldDB" id="A0A1M3L0D4"/>
<protein>
    <recommendedName>
        <fullName evidence="2">Universal stress protein</fullName>
    </recommendedName>
</protein>
<evidence type="ECO:0000313" key="5">
    <source>
        <dbReference type="Proteomes" id="UP000184233"/>
    </source>
</evidence>
<dbReference type="InterPro" id="IPR014729">
    <property type="entry name" value="Rossmann-like_a/b/a_fold"/>
</dbReference>
<reference evidence="4 5" key="1">
    <citation type="submission" date="2016-09" db="EMBL/GenBank/DDBJ databases">
        <title>Genome-resolved meta-omics ties microbial dynamics to process performance in biotechnology for thiocyanate degradation.</title>
        <authorList>
            <person name="Kantor R.S."/>
            <person name="Huddy R.J."/>
            <person name="Iyer R."/>
            <person name="Thomas B.C."/>
            <person name="Brown C.T."/>
            <person name="Anantharaman K."/>
            <person name="Tringe S."/>
            <person name="Hettich R.L."/>
            <person name="Harrison S.T."/>
            <person name="Banfield J.F."/>
        </authorList>
    </citation>
    <scope>NUCLEOTIDE SEQUENCE [LARGE SCALE GENOMIC DNA]</scope>
    <source>
        <strain evidence="4">59-99</strain>
    </source>
</reference>
<comment type="caution">
    <text evidence="4">The sequence shown here is derived from an EMBL/GenBank/DDBJ whole genome shotgun (WGS) entry which is preliminary data.</text>
</comment>
<evidence type="ECO:0000259" key="3">
    <source>
        <dbReference type="Pfam" id="PF00582"/>
    </source>
</evidence>
<organism evidence="4 5">
    <name type="scientific">Candidatus Kapaibacterium thiocyanatum</name>
    <dbReference type="NCBI Taxonomy" id="1895771"/>
    <lineage>
        <taxon>Bacteria</taxon>
        <taxon>Pseudomonadati</taxon>
        <taxon>Candidatus Kapaibacteriota</taxon>
        <taxon>Candidatus Kapaibacteriia</taxon>
        <taxon>Candidatus Kapaibacteriales</taxon>
        <taxon>Candidatus Kapaibacteriaceae</taxon>
        <taxon>Candidatus Kapaibacterium</taxon>
    </lineage>
</organism>
<dbReference type="Proteomes" id="UP000184233">
    <property type="component" value="Unassembled WGS sequence"/>
</dbReference>
<proteinExistence type="inferred from homology"/>
<dbReference type="PIRSF" id="PIRSF006276">
    <property type="entry name" value="UspA"/>
    <property type="match status" value="1"/>
</dbReference>
<dbReference type="PRINTS" id="PR01438">
    <property type="entry name" value="UNVRSLSTRESS"/>
</dbReference>
<dbReference type="SUPFAM" id="SSF52402">
    <property type="entry name" value="Adenine nucleotide alpha hydrolases-like"/>
    <property type="match status" value="1"/>
</dbReference>
<sequence length="152" mass="16628">MFTVASLLVPTDFSENAGKALEYAKEIARSTNAELHLIHVVEPVVYPADWSYAQVGFADIEQELFNNAEKELGALAEHLRGEGFTVVTAVRRGRASDEICSYCLQHGISIISIGTHGRSGLEHLLFGSTTERVLRKAPCPVLSVRLDQKTSS</sequence>
<evidence type="ECO:0000313" key="4">
    <source>
        <dbReference type="EMBL" id="OJX58252.1"/>
    </source>
</evidence>
<comment type="similarity">
    <text evidence="1 2">Belongs to the universal stress protein A family.</text>
</comment>